<dbReference type="EMBL" id="BPVZ01000130">
    <property type="protein sequence ID" value="GKV38779.1"/>
    <property type="molecule type" value="Genomic_DNA"/>
</dbReference>
<sequence>MTRVVTLLSSSSVTLPAPQKNAFFFGSITGLRSGCVELERDRNTDKSTSCFVDDASITRGYPR</sequence>
<accession>A0AAV5LMX8</accession>
<evidence type="ECO:0000313" key="2">
    <source>
        <dbReference type="Proteomes" id="UP001054252"/>
    </source>
</evidence>
<name>A0AAV5LMX8_9ROSI</name>
<reference evidence="1 2" key="1">
    <citation type="journal article" date="2021" name="Commun. Biol.">
        <title>The genome of Shorea leprosula (Dipterocarpaceae) highlights the ecological relevance of drought in aseasonal tropical rainforests.</title>
        <authorList>
            <person name="Ng K.K.S."/>
            <person name="Kobayashi M.J."/>
            <person name="Fawcett J.A."/>
            <person name="Hatakeyama M."/>
            <person name="Paape T."/>
            <person name="Ng C.H."/>
            <person name="Ang C.C."/>
            <person name="Tnah L.H."/>
            <person name="Lee C.T."/>
            <person name="Nishiyama T."/>
            <person name="Sese J."/>
            <person name="O'Brien M.J."/>
            <person name="Copetti D."/>
            <person name="Mohd Noor M.I."/>
            <person name="Ong R.C."/>
            <person name="Putra M."/>
            <person name="Sireger I.Z."/>
            <person name="Indrioko S."/>
            <person name="Kosugi Y."/>
            <person name="Izuno A."/>
            <person name="Isagi Y."/>
            <person name="Lee S.L."/>
            <person name="Shimizu K.K."/>
        </authorList>
    </citation>
    <scope>NUCLEOTIDE SEQUENCE [LARGE SCALE GENOMIC DNA]</scope>
    <source>
        <strain evidence="1">214</strain>
    </source>
</reference>
<comment type="caution">
    <text evidence="1">The sequence shown here is derived from an EMBL/GenBank/DDBJ whole genome shotgun (WGS) entry which is preliminary data.</text>
</comment>
<evidence type="ECO:0000313" key="1">
    <source>
        <dbReference type="EMBL" id="GKV38779.1"/>
    </source>
</evidence>
<gene>
    <name evidence="1" type="ORF">SLEP1_g46653</name>
</gene>
<evidence type="ECO:0008006" key="3">
    <source>
        <dbReference type="Google" id="ProtNLM"/>
    </source>
</evidence>
<dbReference type="AlphaFoldDB" id="A0AAV5LMX8"/>
<dbReference type="Proteomes" id="UP001054252">
    <property type="component" value="Unassembled WGS sequence"/>
</dbReference>
<organism evidence="1 2">
    <name type="scientific">Rubroshorea leprosula</name>
    <dbReference type="NCBI Taxonomy" id="152421"/>
    <lineage>
        <taxon>Eukaryota</taxon>
        <taxon>Viridiplantae</taxon>
        <taxon>Streptophyta</taxon>
        <taxon>Embryophyta</taxon>
        <taxon>Tracheophyta</taxon>
        <taxon>Spermatophyta</taxon>
        <taxon>Magnoliopsida</taxon>
        <taxon>eudicotyledons</taxon>
        <taxon>Gunneridae</taxon>
        <taxon>Pentapetalae</taxon>
        <taxon>rosids</taxon>
        <taxon>malvids</taxon>
        <taxon>Malvales</taxon>
        <taxon>Dipterocarpaceae</taxon>
        <taxon>Rubroshorea</taxon>
    </lineage>
</organism>
<proteinExistence type="predicted"/>
<keyword evidence="2" id="KW-1185">Reference proteome</keyword>
<protein>
    <recommendedName>
        <fullName evidence="3">Secreted protein</fullName>
    </recommendedName>
</protein>